<dbReference type="InterPro" id="IPR039420">
    <property type="entry name" value="WalR-like"/>
</dbReference>
<evidence type="ECO:0000313" key="3">
    <source>
        <dbReference type="EMBL" id="KUG25529.1"/>
    </source>
</evidence>
<dbReference type="InterPro" id="IPR016032">
    <property type="entry name" value="Sig_transdc_resp-reg_C-effctor"/>
</dbReference>
<evidence type="ECO:0000259" key="2">
    <source>
        <dbReference type="PROSITE" id="PS50110"/>
    </source>
</evidence>
<dbReference type="AlphaFoldDB" id="A0A0W8FXM6"/>
<gene>
    <name evidence="3" type="ORF">ASZ90_004646</name>
</gene>
<accession>A0A0W8FXM6</accession>
<dbReference type="SMART" id="SM00448">
    <property type="entry name" value="REC"/>
    <property type="match status" value="1"/>
</dbReference>
<dbReference type="Gene3D" id="3.40.50.2300">
    <property type="match status" value="1"/>
</dbReference>
<evidence type="ECO:0000256" key="1">
    <source>
        <dbReference type="ARBA" id="ARBA00023125"/>
    </source>
</evidence>
<dbReference type="GO" id="GO:0000160">
    <property type="term" value="P:phosphorelay signal transduction system"/>
    <property type="evidence" value="ECO:0007669"/>
    <property type="project" value="InterPro"/>
</dbReference>
<organism evidence="3">
    <name type="scientific">hydrocarbon metagenome</name>
    <dbReference type="NCBI Taxonomy" id="938273"/>
    <lineage>
        <taxon>unclassified sequences</taxon>
        <taxon>metagenomes</taxon>
        <taxon>ecological metagenomes</taxon>
    </lineage>
</organism>
<dbReference type="PANTHER" id="PTHR43214">
    <property type="entry name" value="TWO-COMPONENT RESPONSE REGULATOR"/>
    <property type="match status" value="1"/>
</dbReference>
<dbReference type="InterPro" id="IPR001789">
    <property type="entry name" value="Sig_transdc_resp-reg_receiver"/>
</dbReference>
<dbReference type="InterPro" id="IPR011006">
    <property type="entry name" value="CheY-like_superfamily"/>
</dbReference>
<dbReference type="SUPFAM" id="SSF52172">
    <property type="entry name" value="CheY-like"/>
    <property type="match status" value="1"/>
</dbReference>
<dbReference type="PROSITE" id="PS50110">
    <property type="entry name" value="RESPONSE_REGULATORY"/>
    <property type="match status" value="1"/>
</dbReference>
<dbReference type="PANTHER" id="PTHR43214:SF43">
    <property type="entry name" value="TWO-COMPONENT RESPONSE REGULATOR"/>
    <property type="match status" value="1"/>
</dbReference>
<dbReference type="InterPro" id="IPR058245">
    <property type="entry name" value="NreC/VraR/RcsB-like_REC"/>
</dbReference>
<dbReference type="SUPFAM" id="SSF46894">
    <property type="entry name" value="C-terminal effector domain of the bipartite response regulators"/>
    <property type="match status" value="1"/>
</dbReference>
<dbReference type="Pfam" id="PF00072">
    <property type="entry name" value="Response_reg"/>
    <property type="match status" value="1"/>
</dbReference>
<dbReference type="GO" id="GO:0006355">
    <property type="term" value="P:regulation of DNA-templated transcription"/>
    <property type="evidence" value="ECO:0007669"/>
    <property type="project" value="InterPro"/>
</dbReference>
<keyword evidence="1" id="KW-0238">DNA-binding</keyword>
<sequence>MITVAIVEDNDTIRNGLKHFLNETDNFKCVADYSNCENLIDSLPAFRTDIVLMDINLPGISGIEGIKEIKKIVPNQKIIILTVHAETENIFEALAAGAFGYLEKKTPPLQMLTVIEDVYNHKSKMNTYIARKINSFFTAYNKNWHKEELNKNEFMILKNLTEGHSPKALADQFNVPTETIYEYFYQIYDKLHQQFEMMDQSIIRY</sequence>
<dbReference type="CDD" id="cd17535">
    <property type="entry name" value="REC_NarL-like"/>
    <property type="match status" value="1"/>
</dbReference>
<proteinExistence type="predicted"/>
<feature type="domain" description="Response regulatory" evidence="2">
    <location>
        <begin position="3"/>
        <end position="119"/>
    </location>
</feature>
<comment type="caution">
    <text evidence="3">The sequence shown here is derived from an EMBL/GenBank/DDBJ whole genome shotgun (WGS) entry which is preliminary data.</text>
</comment>
<dbReference type="EMBL" id="LNQE01000662">
    <property type="protein sequence ID" value="KUG25529.1"/>
    <property type="molecule type" value="Genomic_DNA"/>
</dbReference>
<reference evidence="3" key="1">
    <citation type="journal article" date="2015" name="Proc. Natl. Acad. Sci. U.S.A.">
        <title>Networks of energetic and metabolic interactions define dynamics in microbial communities.</title>
        <authorList>
            <person name="Embree M."/>
            <person name="Liu J.K."/>
            <person name="Al-Bassam M.M."/>
            <person name="Zengler K."/>
        </authorList>
    </citation>
    <scope>NUCLEOTIDE SEQUENCE</scope>
</reference>
<protein>
    <recommendedName>
        <fullName evidence="2">Response regulatory domain-containing protein</fullName>
    </recommendedName>
</protein>
<dbReference type="GO" id="GO:0003677">
    <property type="term" value="F:DNA binding"/>
    <property type="evidence" value="ECO:0007669"/>
    <property type="project" value="UniProtKB-KW"/>
</dbReference>
<name>A0A0W8FXM6_9ZZZZ</name>